<dbReference type="Proteomes" id="UP000516893">
    <property type="component" value="Segment"/>
</dbReference>
<sequence length="74" mass="8615">MNRADWYAQRSGGGWRTARYPRRCDRVDQYGLRCACWIDGGARYFDTNQHNPRSRSQWGTIRLCGACALQEIQS</sequence>
<gene>
    <name evidence="1" type="ORF">CPT_Mano_039</name>
</gene>
<accession>A0A7L8G7G6</accession>
<keyword evidence="2" id="KW-1185">Reference proteome</keyword>
<dbReference type="EMBL" id="MT708550">
    <property type="protein sequence ID" value="QOE32771.1"/>
    <property type="molecule type" value="Genomic_DNA"/>
</dbReference>
<name>A0A7L8G7G6_9CAUD</name>
<protein>
    <submittedName>
        <fullName evidence="1">Uncharacterized protein</fullName>
    </submittedName>
</protein>
<evidence type="ECO:0000313" key="1">
    <source>
        <dbReference type="EMBL" id="QOE32771.1"/>
    </source>
</evidence>
<organism evidence="1 2">
    <name type="scientific">Achromobacter phage Mano</name>
    <dbReference type="NCBI Taxonomy" id="2767570"/>
    <lineage>
        <taxon>Viruses</taxon>
        <taxon>Duplodnaviria</taxon>
        <taxon>Heunggongvirae</taxon>
        <taxon>Uroviricota</taxon>
        <taxon>Caudoviricetes</taxon>
        <taxon>Manovirus</taxon>
        <taxon>Manovirus Mano</taxon>
    </lineage>
</organism>
<reference evidence="1 2" key="1">
    <citation type="submission" date="2020-07" db="EMBL/GenBank/DDBJ databases">
        <title>Complete genome sequence of Achromobacter sp. phage Mano.</title>
        <authorList>
            <person name="Bartz M.L."/>
            <person name="Yao G.W."/>
            <person name="Le T."/>
            <person name="Gonzalez C."/>
            <person name="Young R."/>
            <person name="Liu M."/>
        </authorList>
    </citation>
    <scope>NUCLEOTIDE SEQUENCE [LARGE SCALE GENOMIC DNA]</scope>
</reference>
<evidence type="ECO:0000313" key="2">
    <source>
        <dbReference type="Proteomes" id="UP000516893"/>
    </source>
</evidence>
<proteinExistence type="predicted"/>